<evidence type="ECO:0000313" key="3">
    <source>
        <dbReference type="Proteomes" id="UP000663722"/>
    </source>
</evidence>
<gene>
    <name evidence="2" type="ORF">dnm_057890</name>
</gene>
<name>A0A975BQQ5_9BACT</name>
<protein>
    <submittedName>
        <fullName evidence="2">Uncharacterized protein</fullName>
    </submittedName>
</protein>
<dbReference type="EMBL" id="CP061800">
    <property type="protein sequence ID" value="QTA89732.1"/>
    <property type="molecule type" value="Genomic_DNA"/>
</dbReference>
<feature type="region of interest" description="Disordered" evidence="1">
    <location>
        <begin position="31"/>
        <end position="51"/>
    </location>
</feature>
<accession>A0A975BQQ5</accession>
<dbReference type="Proteomes" id="UP000663722">
    <property type="component" value="Chromosome"/>
</dbReference>
<dbReference type="KEGG" id="dmm:dnm_057890"/>
<evidence type="ECO:0000256" key="1">
    <source>
        <dbReference type="SAM" id="MobiDB-lite"/>
    </source>
</evidence>
<dbReference type="AlphaFoldDB" id="A0A975BQQ5"/>
<sequence length="51" mass="5941">MRPGRKLRISNPSAKTFPLFLRTFLSLYSERPGKRDQEADESGFRNQKALE</sequence>
<keyword evidence="3" id="KW-1185">Reference proteome</keyword>
<reference evidence="2" key="1">
    <citation type="journal article" date="2021" name="Microb. Physiol.">
        <title>Proteogenomic Insights into the Physiology of Marine, Sulfate-Reducing, Filamentous Desulfonema limicola and Desulfonema magnum.</title>
        <authorList>
            <person name="Schnaars V."/>
            <person name="Wohlbrand L."/>
            <person name="Scheve S."/>
            <person name="Hinrichs C."/>
            <person name="Reinhardt R."/>
            <person name="Rabus R."/>
        </authorList>
    </citation>
    <scope>NUCLEOTIDE SEQUENCE</scope>
    <source>
        <strain evidence="2">4be13</strain>
    </source>
</reference>
<proteinExistence type="predicted"/>
<organism evidence="2 3">
    <name type="scientific">Desulfonema magnum</name>
    <dbReference type="NCBI Taxonomy" id="45655"/>
    <lineage>
        <taxon>Bacteria</taxon>
        <taxon>Pseudomonadati</taxon>
        <taxon>Thermodesulfobacteriota</taxon>
        <taxon>Desulfobacteria</taxon>
        <taxon>Desulfobacterales</taxon>
        <taxon>Desulfococcaceae</taxon>
        <taxon>Desulfonema</taxon>
    </lineage>
</organism>
<evidence type="ECO:0000313" key="2">
    <source>
        <dbReference type="EMBL" id="QTA89732.1"/>
    </source>
</evidence>